<dbReference type="EMBL" id="JAINUL010000001">
    <property type="protein sequence ID" value="MCC0097667.1"/>
    <property type="molecule type" value="Genomic_DNA"/>
</dbReference>
<organism evidence="1 2">
    <name type="scientific">Streptomyces flavotricini</name>
    <dbReference type="NCBI Taxonomy" id="66888"/>
    <lineage>
        <taxon>Bacteria</taxon>
        <taxon>Bacillati</taxon>
        <taxon>Actinomycetota</taxon>
        <taxon>Actinomycetes</taxon>
        <taxon>Kitasatosporales</taxon>
        <taxon>Streptomycetaceae</taxon>
        <taxon>Streptomyces</taxon>
    </lineage>
</organism>
<evidence type="ECO:0000313" key="2">
    <source>
        <dbReference type="Proteomes" id="UP001520654"/>
    </source>
</evidence>
<protein>
    <submittedName>
        <fullName evidence="1">Uncharacterized protein</fullName>
    </submittedName>
</protein>
<dbReference type="RefSeq" id="WP_229338850.1">
    <property type="nucleotide sequence ID" value="NZ_JAINUL010000001.1"/>
</dbReference>
<keyword evidence="2" id="KW-1185">Reference proteome</keyword>
<gene>
    <name evidence="1" type="ORF">K7B10_23370</name>
</gene>
<sequence>MIRNATVPLPAELTGLLNDLVRRLDGLATHEPLVALKALTDLRYVIAWSGQDAAYELDALDMPLKDVAAALDTSETAARAYLDDCGFVDDRPVLRSLVVQDACPAL</sequence>
<dbReference type="Proteomes" id="UP001520654">
    <property type="component" value="Unassembled WGS sequence"/>
</dbReference>
<comment type="caution">
    <text evidence="1">The sequence shown here is derived from an EMBL/GenBank/DDBJ whole genome shotgun (WGS) entry which is preliminary data.</text>
</comment>
<accession>A0ABS8E9L6</accession>
<evidence type="ECO:0000313" key="1">
    <source>
        <dbReference type="EMBL" id="MCC0097667.1"/>
    </source>
</evidence>
<name>A0ABS8E9L6_9ACTN</name>
<reference evidence="1 2" key="1">
    <citation type="submission" date="2021-08" db="EMBL/GenBank/DDBJ databases">
        <title>Genomic Architecture of Streptomyces flavotricini NGL1 and Streptomyces erythrochromogenes HMS4 With Differential Plant Beneficial attributes and laccase production capabilities.</title>
        <authorList>
            <person name="Salwan R."/>
            <person name="Kaur R."/>
            <person name="Sharma V."/>
        </authorList>
    </citation>
    <scope>NUCLEOTIDE SEQUENCE [LARGE SCALE GENOMIC DNA]</scope>
    <source>
        <strain evidence="1 2">NGL1</strain>
    </source>
</reference>
<proteinExistence type="predicted"/>